<dbReference type="OrthoDB" id="3378718at2"/>
<gene>
    <name evidence="5" type="ORF">CAK95_08825</name>
</gene>
<organism evidence="5 6">
    <name type="scientific">Pseudorhodoplanes sinuspersici</name>
    <dbReference type="NCBI Taxonomy" id="1235591"/>
    <lineage>
        <taxon>Bacteria</taxon>
        <taxon>Pseudomonadati</taxon>
        <taxon>Pseudomonadota</taxon>
        <taxon>Alphaproteobacteria</taxon>
        <taxon>Hyphomicrobiales</taxon>
        <taxon>Pseudorhodoplanes</taxon>
    </lineage>
</organism>
<sequence>MAFRRLTIAAKLYAIFALLATVTLAIAVVAVLNARRHAVLTNEFRATYDGARQLERVNSLIHAVVMESRGLVMAPNDSSRRVAATRLIAFNDRLGDAVTELQWNIKPEEKDAFEAFSQRLKTFQEAWRDLVSRSPGDKAMLREFGETDAGYVVLTRDIEALGQTYAQRSKRLYAEIDAGARRFALLLAALAALLLALAAVGTIIVWRSCIRPLAAITRVTEKVADGQLDVAIPYRGRGDEIGALATSIAVFQAAMRHNEQLTSTVRGDAEARQKQQEAIAAEAARFSADVEGTLSDLMKMSRRAKTASTELTNAVNITLDRTSRATEASAESNANVRDIASAADELAMSVMEIERQVSQSHEIAIKAVDEAESTNRTVNELSDAAQRIGDVIRVINEIAEQTNLLALNATIEAARAGEAGRGFAVVAGEVKALAGQTAKATEEIGQQIAGMQQATDRSIAAIGAIKNTIRDLGEISSAIAAAVTEQGAATQEIARSVETASRRSADTADQIGKVSEATGISRTHADAAQDVSDRLDQLASRIRSQMDQFFERLRAA</sequence>
<name>A0A1W6ZPK3_9HYPH</name>
<protein>
    <submittedName>
        <fullName evidence="5">Uncharacterized protein</fullName>
    </submittedName>
</protein>
<dbReference type="Pfam" id="PF00672">
    <property type="entry name" value="HAMP"/>
    <property type="match status" value="1"/>
</dbReference>
<dbReference type="InterPro" id="IPR004090">
    <property type="entry name" value="Chemotax_Me-accpt_rcpt"/>
</dbReference>
<keyword evidence="2" id="KW-1003">Cell membrane</keyword>
<comment type="subcellular location">
    <subcellularLocation>
        <location evidence="1">Cell inner membrane</location>
        <topology evidence="1">Multi-pass membrane protein</topology>
    </subcellularLocation>
</comment>
<dbReference type="Gene3D" id="1.10.287.950">
    <property type="entry name" value="Methyl-accepting chemotaxis protein"/>
    <property type="match status" value="1"/>
</dbReference>
<dbReference type="PANTHER" id="PTHR32089">
    <property type="entry name" value="METHYL-ACCEPTING CHEMOTAXIS PROTEIN MCPB"/>
    <property type="match status" value="1"/>
</dbReference>
<dbReference type="PANTHER" id="PTHR32089:SF112">
    <property type="entry name" value="LYSOZYME-LIKE PROTEIN-RELATED"/>
    <property type="match status" value="1"/>
</dbReference>
<evidence type="ECO:0000256" key="2">
    <source>
        <dbReference type="ARBA" id="ARBA00022519"/>
    </source>
</evidence>
<dbReference type="PRINTS" id="PR00260">
    <property type="entry name" value="CHEMTRNSDUCR"/>
</dbReference>
<keyword evidence="6" id="KW-1185">Reference proteome</keyword>
<dbReference type="SUPFAM" id="SSF58104">
    <property type="entry name" value="Methyl-accepting chemotaxis protein (MCP) signaling domain"/>
    <property type="match status" value="1"/>
</dbReference>
<evidence type="ECO:0000256" key="3">
    <source>
        <dbReference type="ARBA" id="ARBA00023224"/>
    </source>
</evidence>
<dbReference type="GO" id="GO:0005886">
    <property type="term" value="C:plasma membrane"/>
    <property type="evidence" value="ECO:0007669"/>
    <property type="project" value="UniProtKB-SubCell"/>
</dbReference>
<evidence type="ECO:0000256" key="4">
    <source>
        <dbReference type="ARBA" id="ARBA00029447"/>
    </source>
</evidence>
<dbReference type="Gene3D" id="6.10.340.10">
    <property type="match status" value="1"/>
</dbReference>
<evidence type="ECO:0000256" key="1">
    <source>
        <dbReference type="ARBA" id="ARBA00004429"/>
    </source>
</evidence>
<dbReference type="PROSITE" id="PS50192">
    <property type="entry name" value="T_SNARE"/>
    <property type="match status" value="1"/>
</dbReference>
<dbReference type="GO" id="GO:0007165">
    <property type="term" value="P:signal transduction"/>
    <property type="evidence" value="ECO:0007669"/>
    <property type="project" value="UniProtKB-KW"/>
</dbReference>
<evidence type="ECO:0000313" key="6">
    <source>
        <dbReference type="Proteomes" id="UP000194137"/>
    </source>
</evidence>
<dbReference type="InterPro" id="IPR004089">
    <property type="entry name" value="MCPsignal_dom"/>
</dbReference>
<dbReference type="GO" id="GO:0006935">
    <property type="term" value="P:chemotaxis"/>
    <property type="evidence" value="ECO:0007669"/>
    <property type="project" value="InterPro"/>
</dbReference>
<dbReference type="Proteomes" id="UP000194137">
    <property type="component" value="Chromosome"/>
</dbReference>
<keyword evidence="3" id="KW-0807">Transducer</keyword>
<proteinExistence type="inferred from homology"/>
<keyword evidence="2" id="KW-0997">Cell inner membrane</keyword>
<dbReference type="RefSeq" id="WP_086087583.1">
    <property type="nucleotide sequence ID" value="NZ_CP021112.1"/>
</dbReference>
<dbReference type="AlphaFoldDB" id="A0A1W6ZPK3"/>
<dbReference type="EMBL" id="CP021112">
    <property type="protein sequence ID" value="ARP99177.1"/>
    <property type="molecule type" value="Genomic_DNA"/>
</dbReference>
<dbReference type="Pfam" id="PF00015">
    <property type="entry name" value="MCPsignal"/>
    <property type="match status" value="1"/>
</dbReference>
<dbReference type="STRING" id="1235591.CAK95_08825"/>
<dbReference type="InterPro" id="IPR000727">
    <property type="entry name" value="T_SNARE_dom"/>
</dbReference>
<dbReference type="KEGG" id="psin:CAK95_08825"/>
<accession>A0A1W6ZPK3</accession>
<dbReference type="PROSITE" id="PS50111">
    <property type="entry name" value="CHEMOTAXIS_TRANSDUC_2"/>
    <property type="match status" value="1"/>
</dbReference>
<comment type="similarity">
    <text evidence="4">Belongs to the methyl-accepting chemotaxis (MCP) protein family.</text>
</comment>
<dbReference type="SMART" id="SM00283">
    <property type="entry name" value="MA"/>
    <property type="match status" value="1"/>
</dbReference>
<dbReference type="SMART" id="SM00304">
    <property type="entry name" value="HAMP"/>
    <property type="match status" value="1"/>
</dbReference>
<reference evidence="5 6" key="1">
    <citation type="submission" date="2017-05" db="EMBL/GenBank/DDBJ databases">
        <title>Full genome sequence of Pseudorhodoplanes sinuspersici.</title>
        <authorList>
            <person name="Dastgheib S.M.M."/>
            <person name="Shavandi M."/>
            <person name="Tirandaz H."/>
        </authorList>
    </citation>
    <scope>NUCLEOTIDE SEQUENCE [LARGE SCALE GENOMIC DNA]</scope>
    <source>
        <strain evidence="5 6">RIPI110</strain>
    </source>
</reference>
<dbReference type="CDD" id="cd06225">
    <property type="entry name" value="HAMP"/>
    <property type="match status" value="1"/>
</dbReference>
<evidence type="ECO:0000313" key="5">
    <source>
        <dbReference type="EMBL" id="ARP99177.1"/>
    </source>
</evidence>
<dbReference type="InterPro" id="IPR003660">
    <property type="entry name" value="HAMP_dom"/>
</dbReference>
<dbReference type="GO" id="GO:0004888">
    <property type="term" value="F:transmembrane signaling receptor activity"/>
    <property type="evidence" value="ECO:0007669"/>
    <property type="project" value="InterPro"/>
</dbReference>
<keyword evidence="2" id="KW-0472">Membrane</keyword>
<dbReference type="PROSITE" id="PS50885">
    <property type="entry name" value="HAMP"/>
    <property type="match status" value="1"/>
</dbReference>